<dbReference type="EMBL" id="KV784353">
    <property type="protein sequence ID" value="OEU23139.1"/>
    <property type="molecule type" value="Genomic_DNA"/>
</dbReference>
<sequence length="108" mass="12314">MNASPLDLQIRSSRRNNAKQLRKKLCRNVCLSTRAPLHILDDLADHTTNDCPLPRYQMVIDPKQFCRTRTNGTNVWIPCEFDVYRRSPSSPRSNNGHVSCTSTLVGED</sequence>
<evidence type="ECO:0000313" key="2">
    <source>
        <dbReference type="EMBL" id="OEU23139.1"/>
    </source>
</evidence>
<reference evidence="2 3" key="1">
    <citation type="submission" date="2016-09" db="EMBL/GenBank/DDBJ databases">
        <title>Extensive genetic diversity and differential bi-allelic expression allows diatom success in the polar Southern Ocean.</title>
        <authorList>
            <consortium name="DOE Joint Genome Institute"/>
            <person name="Mock T."/>
            <person name="Otillar R.P."/>
            <person name="Strauss J."/>
            <person name="Dupont C."/>
            <person name="Frickenhaus S."/>
            <person name="Maumus F."/>
            <person name="Mcmullan M."/>
            <person name="Sanges R."/>
            <person name="Schmutz J."/>
            <person name="Toseland A."/>
            <person name="Valas R."/>
            <person name="Veluchamy A."/>
            <person name="Ward B.J."/>
            <person name="Allen A."/>
            <person name="Barry K."/>
            <person name="Falciatore A."/>
            <person name="Ferrante M."/>
            <person name="Fortunato A.E."/>
            <person name="Gloeckner G."/>
            <person name="Gruber A."/>
            <person name="Hipkin R."/>
            <person name="Janech M."/>
            <person name="Kroth P."/>
            <person name="Leese F."/>
            <person name="Lindquist E."/>
            <person name="Lyon B.R."/>
            <person name="Martin J."/>
            <person name="Mayer C."/>
            <person name="Parker M."/>
            <person name="Quesneville H."/>
            <person name="Raymond J."/>
            <person name="Uhlig C."/>
            <person name="Valentin K.U."/>
            <person name="Worden A.Z."/>
            <person name="Armbrust E.V."/>
            <person name="Bowler C."/>
            <person name="Green B."/>
            <person name="Moulton V."/>
            <person name="Van Oosterhout C."/>
            <person name="Grigoriev I."/>
        </authorList>
    </citation>
    <scope>NUCLEOTIDE SEQUENCE [LARGE SCALE GENOMIC DNA]</scope>
    <source>
        <strain evidence="2 3">CCMP1102</strain>
    </source>
</reference>
<feature type="compositionally biased region" description="Polar residues" evidence="1">
    <location>
        <begin position="94"/>
        <end position="108"/>
    </location>
</feature>
<keyword evidence="3" id="KW-1185">Reference proteome</keyword>
<dbReference type="InParanoid" id="A0A1E7FYB0"/>
<dbReference type="OrthoDB" id="415532at2759"/>
<evidence type="ECO:0000313" key="3">
    <source>
        <dbReference type="Proteomes" id="UP000095751"/>
    </source>
</evidence>
<proteinExistence type="predicted"/>
<evidence type="ECO:0000256" key="1">
    <source>
        <dbReference type="SAM" id="MobiDB-lite"/>
    </source>
</evidence>
<name>A0A1E7FYB0_9STRA</name>
<dbReference type="Proteomes" id="UP000095751">
    <property type="component" value="Unassembled WGS sequence"/>
</dbReference>
<protein>
    <submittedName>
        <fullName evidence="2">Uncharacterized protein</fullName>
    </submittedName>
</protein>
<organism evidence="2 3">
    <name type="scientific">Fragilariopsis cylindrus CCMP1102</name>
    <dbReference type="NCBI Taxonomy" id="635003"/>
    <lineage>
        <taxon>Eukaryota</taxon>
        <taxon>Sar</taxon>
        <taxon>Stramenopiles</taxon>
        <taxon>Ochrophyta</taxon>
        <taxon>Bacillariophyta</taxon>
        <taxon>Bacillariophyceae</taxon>
        <taxon>Bacillariophycidae</taxon>
        <taxon>Bacillariales</taxon>
        <taxon>Bacillariaceae</taxon>
        <taxon>Fragilariopsis</taxon>
    </lineage>
</organism>
<feature type="region of interest" description="Disordered" evidence="1">
    <location>
        <begin position="87"/>
        <end position="108"/>
    </location>
</feature>
<gene>
    <name evidence="2" type="ORF">FRACYDRAFT_233306</name>
</gene>
<dbReference type="KEGG" id="fcy:FRACYDRAFT_233306"/>
<dbReference type="AlphaFoldDB" id="A0A1E7FYB0"/>
<accession>A0A1E7FYB0</accession>